<keyword evidence="1" id="KW-0812">Transmembrane</keyword>
<dbReference type="EMBL" id="FNID01000015">
    <property type="protein sequence ID" value="SDN29734.1"/>
    <property type="molecule type" value="Genomic_DNA"/>
</dbReference>
<dbReference type="InterPro" id="IPR007060">
    <property type="entry name" value="FtsL/DivIC"/>
</dbReference>
<dbReference type="RefSeq" id="WP_092640000.1">
    <property type="nucleotide sequence ID" value="NZ_FNID01000015.1"/>
</dbReference>
<dbReference type="Proteomes" id="UP000199182">
    <property type="component" value="Unassembled WGS sequence"/>
</dbReference>
<proteinExistence type="predicted"/>
<sequence length="97" mass="10952">MKKSVERKGKIPLIIKLIIVAICAVSIFSSIQLGVTISQQKHELDLINNQIAEQTLQNREISQLITSADDGYMERMAREKLGYVYPQEQVYVDVSGN</sequence>
<name>A0A1H0A937_9FIRM</name>
<reference evidence="2 3" key="1">
    <citation type="submission" date="2016-10" db="EMBL/GenBank/DDBJ databases">
        <authorList>
            <person name="de Groot N.N."/>
        </authorList>
    </citation>
    <scope>NUCLEOTIDE SEQUENCE [LARGE SCALE GENOMIC DNA]</scope>
    <source>
        <strain evidence="2 3">CGMCC 1.5012</strain>
    </source>
</reference>
<dbReference type="STRING" id="258515.SAMN05192585_11559"/>
<keyword evidence="3" id="KW-1185">Reference proteome</keyword>
<dbReference type="Pfam" id="PF04977">
    <property type="entry name" value="DivIC"/>
    <property type="match status" value="1"/>
</dbReference>
<evidence type="ECO:0000313" key="3">
    <source>
        <dbReference type="Proteomes" id="UP000199182"/>
    </source>
</evidence>
<organism evidence="2 3">
    <name type="scientific">Acetanaerobacterium elongatum</name>
    <dbReference type="NCBI Taxonomy" id="258515"/>
    <lineage>
        <taxon>Bacteria</taxon>
        <taxon>Bacillati</taxon>
        <taxon>Bacillota</taxon>
        <taxon>Clostridia</taxon>
        <taxon>Eubacteriales</taxon>
        <taxon>Oscillospiraceae</taxon>
        <taxon>Acetanaerobacterium</taxon>
    </lineage>
</organism>
<dbReference type="OrthoDB" id="1863153at2"/>
<evidence type="ECO:0000313" key="2">
    <source>
        <dbReference type="EMBL" id="SDN29734.1"/>
    </source>
</evidence>
<feature type="transmembrane region" description="Helical" evidence="1">
    <location>
        <begin position="12"/>
        <end position="31"/>
    </location>
</feature>
<keyword evidence="1" id="KW-1133">Transmembrane helix</keyword>
<accession>A0A1H0A937</accession>
<evidence type="ECO:0000256" key="1">
    <source>
        <dbReference type="SAM" id="Phobius"/>
    </source>
</evidence>
<dbReference type="AlphaFoldDB" id="A0A1H0A937"/>
<gene>
    <name evidence="2" type="ORF">SAMN05192585_11559</name>
</gene>
<protein>
    <submittedName>
        <fullName evidence="2">Septum formation initiator</fullName>
    </submittedName>
</protein>
<keyword evidence="1" id="KW-0472">Membrane</keyword>